<feature type="region of interest" description="Disordered" evidence="1">
    <location>
        <begin position="443"/>
        <end position="462"/>
    </location>
</feature>
<dbReference type="Pfam" id="PF00650">
    <property type="entry name" value="CRAL_TRIO"/>
    <property type="match status" value="1"/>
</dbReference>
<dbReference type="EMBL" id="CAMXCT010000597">
    <property type="protein sequence ID" value="CAI3980929.1"/>
    <property type="molecule type" value="Genomic_DNA"/>
</dbReference>
<dbReference type="PROSITE" id="PS50191">
    <property type="entry name" value="CRAL_TRIO"/>
    <property type="match status" value="1"/>
</dbReference>
<dbReference type="PANTHER" id="PTHR45657:SF1">
    <property type="entry name" value="CRAL-TRIO DOMAIN-CONTAINING PROTEIN YKL091C-RELATED"/>
    <property type="match status" value="1"/>
</dbReference>
<keyword evidence="6" id="KW-1185">Reference proteome</keyword>
<gene>
    <name evidence="3" type="ORF">C1SCF055_LOCUS8770</name>
</gene>
<evidence type="ECO:0000259" key="2">
    <source>
        <dbReference type="PROSITE" id="PS50191"/>
    </source>
</evidence>
<dbReference type="Proteomes" id="UP001152797">
    <property type="component" value="Unassembled WGS sequence"/>
</dbReference>
<proteinExistence type="predicted"/>
<protein>
    <submittedName>
        <fullName evidence="5">CRAL-TRIO domain-containing protein T23G5.2</fullName>
    </submittedName>
</protein>
<dbReference type="InterPro" id="IPR036865">
    <property type="entry name" value="CRAL-TRIO_dom_sf"/>
</dbReference>
<organism evidence="3">
    <name type="scientific">Cladocopium goreaui</name>
    <dbReference type="NCBI Taxonomy" id="2562237"/>
    <lineage>
        <taxon>Eukaryota</taxon>
        <taxon>Sar</taxon>
        <taxon>Alveolata</taxon>
        <taxon>Dinophyceae</taxon>
        <taxon>Suessiales</taxon>
        <taxon>Symbiodiniaceae</taxon>
        <taxon>Cladocopium</taxon>
    </lineage>
</organism>
<evidence type="ECO:0000256" key="1">
    <source>
        <dbReference type="SAM" id="MobiDB-lite"/>
    </source>
</evidence>
<name>A0A9P1FKU0_9DINO</name>
<evidence type="ECO:0000313" key="5">
    <source>
        <dbReference type="EMBL" id="CAL4768241.1"/>
    </source>
</evidence>
<evidence type="ECO:0000313" key="3">
    <source>
        <dbReference type="EMBL" id="CAI3980929.1"/>
    </source>
</evidence>
<feature type="compositionally biased region" description="Basic and acidic residues" evidence="1">
    <location>
        <begin position="443"/>
        <end position="452"/>
    </location>
</feature>
<dbReference type="Gene3D" id="3.40.525.10">
    <property type="entry name" value="CRAL-TRIO lipid binding domain"/>
    <property type="match status" value="1"/>
</dbReference>
<accession>A0A9P1FKU0</accession>
<feature type="domain" description="CRAL-TRIO" evidence="2">
    <location>
        <begin position="108"/>
        <end position="271"/>
    </location>
</feature>
<reference evidence="4" key="2">
    <citation type="submission" date="2024-04" db="EMBL/GenBank/DDBJ databases">
        <authorList>
            <person name="Chen Y."/>
            <person name="Shah S."/>
            <person name="Dougan E. K."/>
            <person name="Thang M."/>
            <person name="Chan C."/>
        </authorList>
    </citation>
    <scope>NUCLEOTIDE SEQUENCE [LARGE SCALE GENOMIC DNA]</scope>
</reference>
<dbReference type="EMBL" id="CAMXCT020000597">
    <property type="protein sequence ID" value="CAL1134304.1"/>
    <property type="molecule type" value="Genomic_DNA"/>
</dbReference>
<evidence type="ECO:0000313" key="6">
    <source>
        <dbReference type="Proteomes" id="UP001152797"/>
    </source>
</evidence>
<reference evidence="3" key="1">
    <citation type="submission" date="2022-10" db="EMBL/GenBank/DDBJ databases">
        <authorList>
            <person name="Chen Y."/>
            <person name="Dougan E. K."/>
            <person name="Chan C."/>
            <person name="Rhodes N."/>
            <person name="Thang M."/>
        </authorList>
    </citation>
    <scope>NUCLEOTIDE SEQUENCE</scope>
</reference>
<dbReference type="PANTHER" id="PTHR45657">
    <property type="entry name" value="CRAL-TRIO DOMAIN-CONTAINING PROTEIN YKL091C-RELATED"/>
    <property type="match status" value="1"/>
</dbReference>
<dbReference type="EMBL" id="CAMXCT030000597">
    <property type="protein sequence ID" value="CAL4768241.1"/>
    <property type="molecule type" value="Genomic_DNA"/>
</dbReference>
<comment type="caution">
    <text evidence="3">The sequence shown here is derived from an EMBL/GenBank/DDBJ whole genome shotgun (WGS) entry which is preliminary data.</text>
</comment>
<dbReference type="SMART" id="SM00516">
    <property type="entry name" value="SEC14"/>
    <property type="match status" value="1"/>
</dbReference>
<evidence type="ECO:0000313" key="4">
    <source>
        <dbReference type="EMBL" id="CAL1134304.1"/>
    </source>
</evidence>
<dbReference type="SUPFAM" id="SSF52087">
    <property type="entry name" value="CRAL/TRIO domain"/>
    <property type="match status" value="1"/>
</dbReference>
<dbReference type="InterPro" id="IPR051026">
    <property type="entry name" value="PI/PC_transfer"/>
</dbReference>
<dbReference type="InterPro" id="IPR001251">
    <property type="entry name" value="CRAL-TRIO_dom"/>
</dbReference>
<sequence>MVEFLDDLQNPQACSCRQRLLAELQAERQELQEDGLHLFETARLTRFLQGNNGSAEEAANHFRRMLEWYRKADMNKKRLVLEGQAWNVDCVEGGRKLFEMMCIDATRQSPDGTMLWIQRDGLVQIDEIMAVTDEDLVHRMSLICELREMHLDRCSEESQRLVKFVQVRDLTGLNISAVVRNRAVMKRLADVFKIISTAYPETLSKMIIVNPPAGFNMLWMAVQPMLNQRIKQKFVFIPDGPFEFPQKLAAMTGTSALQALADLGERDASMDWPPGRSSFQYRVLSPGCKAQWSFEVQPPGCYLQLQVIFFEEVEDGRPSPVTHEVFPMQGVTGAVSGHCGPLGVSGLLWFTWSNDSWTSTMKIADLKITVDSSGEDELVRNPSSSSVLMQKRQRGAASVGAGSLLSLSCCLPWFWETETEEDFGESSQVLRHHRLRHHFDSPRVVREEKPTPAEEPPEECGWEGGLGSQAFAQLMMRLAALVLVIATAQTCRKYVSLVQASFFEKTPW</sequence>
<dbReference type="OrthoDB" id="1434354at2759"/>
<dbReference type="CDD" id="cd00170">
    <property type="entry name" value="SEC14"/>
    <property type="match status" value="1"/>
</dbReference>
<dbReference type="AlphaFoldDB" id="A0A9P1FKU0"/>